<gene>
    <name evidence="8" type="primary">RTNLB5</name>
    <name evidence="8" type="ORF">CR513_44413</name>
</gene>
<dbReference type="PROSITE" id="PS50845">
    <property type="entry name" value="RETICULON"/>
    <property type="match status" value="1"/>
</dbReference>
<keyword evidence="5 6" id="KW-0472">Membrane</keyword>
<evidence type="ECO:0000256" key="2">
    <source>
        <dbReference type="ARBA" id="ARBA00022692"/>
    </source>
</evidence>
<keyword evidence="3 6" id="KW-0256">Endoplasmic reticulum</keyword>
<feature type="non-terminal residue" evidence="8">
    <location>
        <position position="1"/>
    </location>
</feature>
<evidence type="ECO:0000256" key="5">
    <source>
        <dbReference type="ARBA" id="ARBA00023136"/>
    </source>
</evidence>
<dbReference type="GO" id="GO:0009617">
    <property type="term" value="P:response to bacterium"/>
    <property type="evidence" value="ECO:0007669"/>
    <property type="project" value="InterPro"/>
</dbReference>
<evidence type="ECO:0000256" key="1">
    <source>
        <dbReference type="ARBA" id="ARBA00004477"/>
    </source>
</evidence>
<evidence type="ECO:0000313" key="9">
    <source>
        <dbReference type="Proteomes" id="UP000257109"/>
    </source>
</evidence>
<organism evidence="8 9">
    <name type="scientific">Mucuna pruriens</name>
    <name type="common">Velvet bean</name>
    <name type="synonym">Dolichos pruriens</name>
    <dbReference type="NCBI Taxonomy" id="157652"/>
    <lineage>
        <taxon>Eukaryota</taxon>
        <taxon>Viridiplantae</taxon>
        <taxon>Streptophyta</taxon>
        <taxon>Embryophyta</taxon>
        <taxon>Tracheophyta</taxon>
        <taxon>Spermatophyta</taxon>
        <taxon>Magnoliopsida</taxon>
        <taxon>eudicotyledons</taxon>
        <taxon>Gunneridae</taxon>
        <taxon>Pentapetalae</taxon>
        <taxon>rosids</taxon>
        <taxon>fabids</taxon>
        <taxon>Fabales</taxon>
        <taxon>Fabaceae</taxon>
        <taxon>Papilionoideae</taxon>
        <taxon>50 kb inversion clade</taxon>
        <taxon>NPAAA clade</taxon>
        <taxon>indigoferoid/millettioid clade</taxon>
        <taxon>Phaseoleae</taxon>
        <taxon>Mucuna</taxon>
    </lineage>
</organism>
<evidence type="ECO:0000256" key="4">
    <source>
        <dbReference type="ARBA" id="ARBA00022989"/>
    </source>
</evidence>
<dbReference type="Proteomes" id="UP000257109">
    <property type="component" value="Unassembled WGS sequence"/>
</dbReference>
<dbReference type="InterPro" id="IPR045064">
    <property type="entry name" value="Reticulon-like"/>
</dbReference>
<evidence type="ECO:0000313" key="8">
    <source>
        <dbReference type="EMBL" id="RDX75683.1"/>
    </source>
</evidence>
<reference evidence="8" key="1">
    <citation type="submission" date="2018-05" db="EMBL/GenBank/DDBJ databases">
        <title>Draft genome of Mucuna pruriens seed.</title>
        <authorList>
            <person name="Nnadi N.E."/>
            <person name="Vos R."/>
            <person name="Hasami M.H."/>
            <person name="Devisetty U.K."/>
            <person name="Aguiy J.C."/>
        </authorList>
    </citation>
    <scope>NUCLEOTIDE SEQUENCE [LARGE SCALE GENOMIC DNA]</scope>
    <source>
        <strain evidence="8">JCA_2017</strain>
    </source>
</reference>
<comment type="subcellular location">
    <subcellularLocation>
        <location evidence="1 6">Endoplasmic reticulum membrane</location>
        <topology evidence="1 6">Multi-pass membrane protein</topology>
    </subcellularLocation>
</comment>
<comment type="caution">
    <text evidence="6">Lacks conserved residue(s) required for the propagation of feature annotation.</text>
</comment>
<proteinExistence type="predicted"/>
<dbReference type="PANTHER" id="PTHR10994">
    <property type="entry name" value="RETICULON"/>
    <property type="match status" value="1"/>
</dbReference>
<sequence>MPQPAEFMDVADSDFLSSKELDDEDSEFECEFEKYFVFSAAKNRFFGRKRPLRVTLGSGLSMLFCFFYIPSCMTCLATADIILWRNKKISASILVGVTFIWLFFKRMDYTLISFICDSLILLLVMLFLWSHLTSFINILPPPDLSAFILPKGLLVNTAVSVAHKLNQLLITFGVLASGRDLKKFLLVPFTILLSLLTHLVTINLQVTVTLGAVSVLDSWLTAATLIYIVSVILLIVPAVYEKNGDIIDILAEKALIDLNNLYAELMKKLFGNSQHLQDCILD</sequence>
<dbReference type="OrthoDB" id="567788at2759"/>
<feature type="transmembrane region" description="Helical" evidence="6">
    <location>
        <begin position="111"/>
        <end position="132"/>
    </location>
</feature>
<feature type="domain" description="Reticulon" evidence="7">
    <location>
        <begin position="78"/>
        <end position="282"/>
    </location>
</feature>
<evidence type="ECO:0000256" key="6">
    <source>
        <dbReference type="RuleBase" id="RU363132"/>
    </source>
</evidence>
<feature type="transmembrane region" description="Helical" evidence="6">
    <location>
        <begin position="218"/>
        <end position="240"/>
    </location>
</feature>
<feature type="transmembrane region" description="Helical" evidence="6">
    <location>
        <begin position="52"/>
        <end position="69"/>
    </location>
</feature>
<feature type="transmembrane region" description="Helical" evidence="6">
    <location>
        <begin position="184"/>
        <end position="206"/>
    </location>
</feature>
<name>A0A371FC43_MUCPR</name>
<keyword evidence="4 6" id="KW-1133">Transmembrane helix</keyword>
<dbReference type="EMBL" id="QJKJ01009753">
    <property type="protein sequence ID" value="RDX75683.1"/>
    <property type="molecule type" value="Genomic_DNA"/>
</dbReference>
<feature type="transmembrane region" description="Helical" evidence="6">
    <location>
        <begin position="89"/>
        <end position="104"/>
    </location>
</feature>
<keyword evidence="2 6" id="KW-0812">Transmembrane</keyword>
<evidence type="ECO:0000256" key="3">
    <source>
        <dbReference type="ARBA" id="ARBA00022824"/>
    </source>
</evidence>
<dbReference type="STRING" id="157652.A0A371FC43"/>
<dbReference type="GO" id="GO:0005789">
    <property type="term" value="C:endoplasmic reticulum membrane"/>
    <property type="evidence" value="ECO:0007669"/>
    <property type="project" value="UniProtKB-SubCell"/>
</dbReference>
<evidence type="ECO:0000259" key="7">
    <source>
        <dbReference type="PROSITE" id="PS50845"/>
    </source>
</evidence>
<dbReference type="AlphaFoldDB" id="A0A371FC43"/>
<dbReference type="PANTHER" id="PTHR10994:SF177">
    <property type="entry name" value="RETICULON-LIKE PROTEIN B15"/>
    <property type="match status" value="1"/>
</dbReference>
<dbReference type="Pfam" id="PF02453">
    <property type="entry name" value="Reticulon"/>
    <property type="match status" value="1"/>
</dbReference>
<comment type="caution">
    <text evidence="8">The sequence shown here is derived from an EMBL/GenBank/DDBJ whole genome shotgun (WGS) entry which is preliminary data.</text>
</comment>
<protein>
    <recommendedName>
        <fullName evidence="6">Reticulon-like protein</fullName>
    </recommendedName>
</protein>
<accession>A0A371FC43</accession>
<keyword evidence="9" id="KW-1185">Reference proteome</keyword>
<dbReference type="InterPro" id="IPR003388">
    <property type="entry name" value="Reticulon"/>
</dbReference>